<evidence type="ECO:0000256" key="5">
    <source>
        <dbReference type="PROSITE-ProRule" id="PRU00339"/>
    </source>
</evidence>
<dbReference type="PANTHER" id="PTHR47870">
    <property type="entry name" value="CYTOCHROME C-TYPE BIOGENESIS PROTEIN CCMH"/>
    <property type="match status" value="1"/>
</dbReference>
<protein>
    <submittedName>
        <fullName evidence="8">C-type cytochrome biogenesis protein CcmI</fullName>
    </submittedName>
</protein>
<feature type="domain" description="Cytochrome c-type biogenesis protein H TPR" evidence="7">
    <location>
        <begin position="122"/>
        <end position="274"/>
    </location>
</feature>
<dbReference type="Gene3D" id="1.25.40.10">
    <property type="entry name" value="Tetratricopeptide repeat domain"/>
    <property type="match status" value="1"/>
</dbReference>
<keyword evidence="6" id="KW-0812">Transmembrane</keyword>
<evidence type="ECO:0000256" key="4">
    <source>
        <dbReference type="ARBA" id="ARBA00022803"/>
    </source>
</evidence>
<keyword evidence="9" id="KW-1185">Reference proteome</keyword>
<dbReference type="AlphaFoldDB" id="A0A7H1C445"/>
<organism evidence="8 9">
    <name type="scientific">Mannheimia bovis</name>
    <dbReference type="NCBI Taxonomy" id="2770636"/>
    <lineage>
        <taxon>Bacteria</taxon>
        <taxon>Pseudomonadati</taxon>
        <taxon>Pseudomonadota</taxon>
        <taxon>Gammaproteobacteria</taxon>
        <taxon>Pasteurellales</taxon>
        <taxon>Pasteurellaceae</taxon>
        <taxon>Mannheimia</taxon>
    </lineage>
</organism>
<dbReference type="KEGG" id="mbos:ICJ55_03090"/>
<dbReference type="GO" id="GO:0030313">
    <property type="term" value="C:cell envelope"/>
    <property type="evidence" value="ECO:0007669"/>
    <property type="project" value="UniProtKB-SubCell"/>
</dbReference>
<evidence type="ECO:0000256" key="3">
    <source>
        <dbReference type="ARBA" id="ARBA00022748"/>
    </source>
</evidence>
<dbReference type="GO" id="GO:0017004">
    <property type="term" value="P:cytochrome complex assembly"/>
    <property type="evidence" value="ECO:0007669"/>
    <property type="project" value="UniProtKB-KW"/>
</dbReference>
<evidence type="ECO:0000256" key="2">
    <source>
        <dbReference type="ARBA" id="ARBA00022737"/>
    </source>
</evidence>
<dbReference type="InterPro" id="IPR017560">
    <property type="entry name" value="Cyt_c_biogenesis_CcmI"/>
</dbReference>
<dbReference type="InterPro" id="IPR011990">
    <property type="entry name" value="TPR-like_helical_dom_sf"/>
</dbReference>
<dbReference type="InterPro" id="IPR051263">
    <property type="entry name" value="C-type_cytochrome_biogenesis"/>
</dbReference>
<evidence type="ECO:0000313" key="8">
    <source>
        <dbReference type="EMBL" id="QNS15750.1"/>
    </source>
</evidence>
<keyword evidence="6" id="KW-1133">Transmembrane helix</keyword>
<dbReference type="Proteomes" id="UP000576260">
    <property type="component" value="Chromosome"/>
</dbReference>
<accession>A0A7H1C445</accession>
<dbReference type="Pfam" id="PF23914">
    <property type="entry name" value="TPR_CcmH_CycH"/>
    <property type="match status" value="1"/>
</dbReference>
<keyword evidence="4 5" id="KW-0802">TPR repeat</keyword>
<dbReference type="RefSeq" id="WP_188157271.1">
    <property type="nucleotide sequence ID" value="NZ_CP061280.1"/>
</dbReference>
<evidence type="ECO:0000256" key="6">
    <source>
        <dbReference type="SAM" id="Phobius"/>
    </source>
</evidence>
<keyword evidence="3" id="KW-0201">Cytochrome c-type biogenesis</keyword>
<dbReference type="InterPro" id="IPR056413">
    <property type="entry name" value="TPR_CcmH_CycH"/>
</dbReference>
<dbReference type="NCBIfam" id="TIGR03142">
    <property type="entry name" value="cytochro_ccmI"/>
    <property type="match status" value="1"/>
</dbReference>
<evidence type="ECO:0000259" key="7">
    <source>
        <dbReference type="Pfam" id="PF23914"/>
    </source>
</evidence>
<feature type="repeat" description="TPR" evidence="5">
    <location>
        <begin position="167"/>
        <end position="200"/>
    </location>
</feature>
<evidence type="ECO:0000313" key="9">
    <source>
        <dbReference type="Proteomes" id="UP000576260"/>
    </source>
</evidence>
<keyword evidence="6" id="KW-0472">Membrane</keyword>
<name>A0A7H1C445_9PAST</name>
<keyword evidence="2" id="KW-0677">Repeat</keyword>
<sequence>MSFWIAILFITLIVCIVAFYPLLKKNKQIDATKRDSLNKAFYFDRLKEVENEANEGVIDDPEQTKLELQQNLLDDIPETAQPVQGEKLKLGKAWFVSLILFVGGISFAIYSNVGSWLSNSMLDTTHQKLDYFYERLKSEDKNPLSTEEMNQFAMALRVDLQKNPNDDQKWYMLGQIGMALDDGQLAHDAFSKAAQLKPDNLAYKLSHAQLLLFSEAQEDKTQGEALLKEIIRQDHTNFDALSLLAFHSFEKEDFKMAAMTWGMMLKLLPDEDPRKVTVERSFNMALSNLSEQDKQELQLQKGEKK</sequence>
<comment type="subcellular location">
    <subcellularLocation>
        <location evidence="1">Cell envelope</location>
    </subcellularLocation>
</comment>
<dbReference type="InterPro" id="IPR019734">
    <property type="entry name" value="TPR_rpt"/>
</dbReference>
<evidence type="ECO:0000256" key="1">
    <source>
        <dbReference type="ARBA" id="ARBA00004196"/>
    </source>
</evidence>
<proteinExistence type="predicted"/>
<dbReference type="GO" id="GO:0005886">
    <property type="term" value="C:plasma membrane"/>
    <property type="evidence" value="ECO:0007669"/>
    <property type="project" value="TreeGrafter"/>
</dbReference>
<gene>
    <name evidence="8" type="primary">ccmI</name>
    <name evidence="8" type="ORF">ICJ55_03090</name>
</gene>
<feature type="transmembrane region" description="Helical" evidence="6">
    <location>
        <begin position="93"/>
        <end position="113"/>
    </location>
</feature>
<dbReference type="EMBL" id="CP061280">
    <property type="protein sequence ID" value="QNS15750.1"/>
    <property type="molecule type" value="Genomic_DNA"/>
</dbReference>
<reference evidence="8 9" key="1">
    <citation type="submission" date="2020-09" db="EMBL/GenBank/DDBJ databases">
        <title>Mannheimia bovis sp.nov., isolated from a cow.</title>
        <authorList>
            <person name="Li F."/>
        </authorList>
    </citation>
    <scope>NUCLEOTIDE SEQUENCE [LARGE SCALE GENOMIC DNA]</scope>
    <source>
        <strain evidence="8 9">ZY190616</strain>
    </source>
</reference>
<dbReference type="PANTHER" id="PTHR47870:SF1">
    <property type="entry name" value="CYTOCHROME C-TYPE BIOGENESIS PROTEIN CCMH"/>
    <property type="match status" value="1"/>
</dbReference>
<feature type="transmembrane region" description="Helical" evidence="6">
    <location>
        <begin position="6"/>
        <end position="23"/>
    </location>
</feature>
<dbReference type="SUPFAM" id="SSF48452">
    <property type="entry name" value="TPR-like"/>
    <property type="match status" value="1"/>
</dbReference>
<dbReference type="PROSITE" id="PS50005">
    <property type="entry name" value="TPR"/>
    <property type="match status" value="1"/>
</dbReference>